<dbReference type="InterPro" id="IPR014284">
    <property type="entry name" value="RNA_pol_sigma-70_dom"/>
</dbReference>
<keyword evidence="5" id="KW-0804">Transcription</keyword>
<evidence type="ECO:0000256" key="4">
    <source>
        <dbReference type="ARBA" id="ARBA00023125"/>
    </source>
</evidence>
<dbReference type="GO" id="GO:0003677">
    <property type="term" value="F:DNA binding"/>
    <property type="evidence" value="ECO:0007669"/>
    <property type="project" value="UniProtKB-KW"/>
</dbReference>
<dbReference type="EMBL" id="CP048113">
    <property type="protein sequence ID" value="QHS58887.1"/>
    <property type="molecule type" value="Genomic_DNA"/>
</dbReference>
<dbReference type="SUPFAM" id="SSF88946">
    <property type="entry name" value="Sigma2 domain of RNA polymerase sigma factors"/>
    <property type="match status" value="1"/>
</dbReference>
<dbReference type="RefSeq" id="WP_162330590.1">
    <property type="nucleotide sequence ID" value="NZ_CP048113.1"/>
</dbReference>
<keyword evidence="4" id="KW-0238">DNA-binding</keyword>
<dbReference type="InterPro" id="IPR039425">
    <property type="entry name" value="RNA_pol_sigma-70-like"/>
</dbReference>
<name>A0A6B9Z9Y0_9BACT</name>
<dbReference type="InterPro" id="IPR013324">
    <property type="entry name" value="RNA_pol_sigma_r3/r4-like"/>
</dbReference>
<evidence type="ECO:0000256" key="5">
    <source>
        <dbReference type="ARBA" id="ARBA00023163"/>
    </source>
</evidence>
<evidence type="ECO:0000313" key="7">
    <source>
        <dbReference type="EMBL" id="QHS58887.1"/>
    </source>
</evidence>
<proteinExistence type="inferred from homology"/>
<reference evidence="7 8" key="1">
    <citation type="submission" date="2020-01" db="EMBL/GenBank/DDBJ databases">
        <title>Complete genome sequence of Chitinophaga sp. H33E-04 isolated from quinoa roots.</title>
        <authorList>
            <person name="Weon H.-Y."/>
            <person name="Lee S.A."/>
        </authorList>
    </citation>
    <scope>NUCLEOTIDE SEQUENCE [LARGE SCALE GENOMIC DNA]</scope>
    <source>
        <strain evidence="7 8">H33E-04</strain>
    </source>
</reference>
<dbReference type="GO" id="GO:0006352">
    <property type="term" value="P:DNA-templated transcription initiation"/>
    <property type="evidence" value="ECO:0007669"/>
    <property type="project" value="InterPro"/>
</dbReference>
<dbReference type="InterPro" id="IPR007627">
    <property type="entry name" value="RNA_pol_sigma70_r2"/>
</dbReference>
<feature type="domain" description="RNA polymerase sigma-70 region 2" evidence="6">
    <location>
        <begin position="24"/>
        <end position="89"/>
    </location>
</feature>
<dbReference type="InterPro" id="IPR013325">
    <property type="entry name" value="RNA_pol_sigma_r2"/>
</dbReference>
<organism evidence="7 8">
    <name type="scientific">Chitinophaga agri</name>
    <dbReference type="NCBI Taxonomy" id="2703787"/>
    <lineage>
        <taxon>Bacteria</taxon>
        <taxon>Pseudomonadati</taxon>
        <taxon>Bacteroidota</taxon>
        <taxon>Chitinophagia</taxon>
        <taxon>Chitinophagales</taxon>
        <taxon>Chitinophagaceae</taxon>
        <taxon>Chitinophaga</taxon>
    </lineage>
</organism>
<dbReference type="SUPFAM" id="SSF88659">
    <property type="entry name" value="Sigma3 and sigma4 domains of RNA polymerase sigma factors"/>
    <property type="match status" value="1"/>
</dbReference>
<dbReference type="PANTHER" id="PTHR43133:SF8">
    <property type="entry name" value="RNA POLYMERASE SIGMA FACTOR HI_1459-RELATED"/>
    <property type="match status" value="1"/>
</dbReference>
<keyword evidence="2" id="KW-0805">Transcription regulation</keyword>
<dbReference type="Proteomes" id="UP000476411">
    <property type="component" value="Chromosome"/>
</dbReference>
<dbReference type="NCBIfam" id="TIGR02937">
    <property type="entry name" value="sigma70-ECF"/>
    <property type="match status" value="1"/>
</dbReference>
<evidence type="ECO:0000256" key="2">
    <source>
        <dbReference type="ARBA" id="ARBA00023015"/>
    </source>
</evidence>
<dbReference type="GO" id="GO:0016987">
    <property type="term" value="F:sigma factor activity"/>
    <property type="evidence" value="ECO:0007669"/>
    <property type="project" value="UniProtKB-KW"/>
</dbReference>
<evidence type="ECO:0000256" key="3">
    <source>
        <dbReference type="ARBA" id="ARBA00023082"/>
    </source>
</evidence>
<dbReference type="Pfam" id="PF04542">
    <property type="entry name" value="Sigma70_r2"/>
    <property type="match status" value="1"/>
</dbReference>
<gene>
    <name evidence="7" type="ORF">GWR21_04495</name>
</gene>
<keyword evidence="8" id="KW-1185">Reference proteome</keyword>
<evidence type="ECO:0000259" key="6">
    <source>
        <dbReference type="Pfam" id="PF04542"/>
    </source>
</evidence>
<dbReference type="PANTHER" id="PTHR43133">
    <property type="entry name" value="RNA POLYMERASE ECF-TYPE SIGMA FACTO"/>
    <property type="match status" value="1"/>
</dbReference>
<evidence type="ECO:0000256" key="1">
    <source>
        <dbReference type="ARBA" id="ARBA00010641"/>
    </source>
</evidence>
<comment type="similarity">
    <text evidence="1">Belongs to the sigma-70 factor family. ECF subfamily.</text>
</comment>
<dbReference type="AlphaFoldDB" id="A0A6B9Z9Y0"/>
<evidence type="ECO:0000313" key="8">
    <source>
        <dbReference type="Proteomes" id="UP000476411"/>
    </source>
</evidence>
<protein>
    <submittedName>
        <fullName evidence="7">RNA polymerase sigma factor</fullName>
    </submittedName>
</protein>
<dbReference type="Gene3D" id="1.10.1740.10">
    <property type="match status" value="1"/>
</dbReference>
<keyword evidence="3" id="KW-0731">Sigma factor</keyword>
<sequence>MEHIEDDLLLLELREGSESALNTFYKRYSKDVYLHAYRRLQNADDAKDVQQDVFVTIWRKRSDLEDIRNFRNFFVKVAINLAQNKLEKKHTDIIREKKYMMGGPFMEDPRHEDSSKMDELLVAIDTHLPPIRAAAMKKVYFDREKQQKVASEFGITVPILRGWIVSSIKILREKFKK</sequence>
<dbReference type="KEGG" id="chih:GWR21_04495"/>
<accession>A0A6B9Z9Y0</accession>